<feature type="transmembrane region" description="Helical" evidence="1">
    <location>
        <begin position="195"/>
        <end position="217"/>
    </location>
</feature>
<feature type="transmembrane region" description="Helical" evidence="1">
    <location>
        <begin position="157"/>
        <end position="175"/>
    </location>
</feature>
<dbReference type="Proteomes" id="UP000184048">
    <property type="component" value="Unassembled WGS sequence"/>
</dbReference>
<dbReference type="STRING" id="1121884.SAMN02745131_00307"/>
<dbReference type="OrthoDB" id="667077at2"/>
<keyword evidence="3" id="KW-1185">Reference proteome</keyword>
<evidence type="ECO:0000313" key="2">
    <source>
        <dbReference type="EMBL" id="SHE38164.1"/>
    </source>
</evidence>
<feature type="transmembrane region" description="Helical" evidence="1">
    <location>
        <begin position="92"/>
        <end position="112"/>
    </location>
</feature>
<gene>
    <name evidence="2" type="ORF">SAMN02745131_00307</name>
</gene>
<sequence length="247" mass="27470">MSFRISWQYVLAFFGLNMFLGELHEQAHITTGYFICGCYGERDFSVWSTCDNCAHSDWSFLATLAGPIYSFILMWLGGLWFSRSLNISRKALGFSILFANLPFARLFTAFMGGGDEKVVLQHLTGLGIFPKIAAILIVGLLAIPPVVLVYRNLSNKLRGWIIAAFLALPLIYGMLYHHMFLNYLLHKGIGTGITIMGTPDIIIIHTLVMLLMVLFFWKALINAFTSTTTSAEVDIKGTEIATATAPL</sequence>
<reference evidence="2 3" key="1">
    <citation type="submission" date="2016-11" db="EMBL/GenBank/DDBJ databases">
        <authorList>
            <person name="Jaros S."/>
            <person name="Januszkiewicz K."/>
            <person name="Wedrychowicz H."/>
        </authorList>
    </citation>
    <scope>NUCLEOTIDE SEQUENCE [LARGE SCALE GENOMIC DNA]</scope>
    <source>
        <strain evidence="2 3">DSM 18119</strain>
    </source>
</reference>
<dbReference type="EMBL" id="FQUU01000001">
    <property type="protein sequence ID" value="SHE38164.1"/>
    <property type="molecule type" value="Genomic_DNA"/>
</dbReference>
<organism evidence="2 3">
    <name type="scientific">Flavisolibacter ginsengisoli DSM 18119</name>
    <dbReference type="NCBI Taxonomy" id="1121884"/>
    <lineage>
        <taxon>Bacteria</taxon>
        <taxon>Pseudomonadati</taxon>
        <taxon>Bacteroidota</taxon>
        <taxon>Chitinophagia</taxon>
        <taxon>Chitinophagales</taxon>
        <taxon>Chitinophagaceae</taxon>
        <taxon>Flavisolibacter</taxon>
    </lineage>
</organism>
<dbReference type="RefSeq" id="WP_072833462.1">
    <property type="nucleotide sequence ID" value="NZ_FQUU01000001.1"/>
</dbReference>
<keyword evidence="1" id="KW-0472">Membrane</keyword>
<proteinExistence type="predicted"/>
<feature type="transmembrane region" description="Helical" evidence="1">
    <location>
        <begin position="58"/>
        <end position="80"/>
    </location>
</feature>
<protein>
    <submittedName>
        <fullName evidence="2">Uncharacterized protein</fullName>
    </submittedName>
</protein>
<evidence type="ECO:0000256" key="1">
    <source>
        <dbReference type="SAM" id="Phobius"/>
    </source>
</evidence>
<keyword evidence="1" id="KW-0812">Transmembrane</keyword>
<evidence type="ECO:0000313" key="3">
    <source>
        <dbReference type="Proteomes" id="UP000184048"/>
    </source>
</evidence>
<feature type="transmembrane region" description="Helical" evidence="1">
    <location>
        <begin position="132"/>
        <end position="150"/>
    </location>
</feature>
<keyword evidence="1" id="KW-1133">Transmembrane helix</keyword>
<name>A0A1M4T142_9BACT</name>
<accession>A0A1M4T142</accession>
<dbReference type="AlphaFoldDB" id="A0A1M4T142"/>